<accession>A0A0A8YRS6</accession>
<dbReference type="EMBL" id="GBRH01270330">
    <property type="protein sequence ID" value="JAD27565.1"/>
    <property type="molecule type" value="Transcribed_RNA"/>
</dbReference>
<proteinExistence type="predicted"/>
<evidence type="ECO:0000313" key="1">
    <source>
        <dbReference type="EMBL" id="JAD27565.1"/>
    </source>
</evidence>
<protein>
    <submittedName>
        <fullName evidence="1">Uncharacterized protein</fullName>
    </submittedName>
</protein>
<dbReference type="AlphaFoldDB" id="A0A0A8YRS6"/>
<reference evidence="1" key="1">
    <citation type="submission" date="2014-09" db="EMBL/GenBank/DDBJ databases">
        <authorList>
            <person name="Magalhaes I.L.F."/>
            <person name="Oliveira U."/>
            <person name="Santos F.R."/>
            <person name="Vidigal T.H.D.A."/>
            <person name="Brescovit A.D."/>
            <person name="Santos A.J."/>
        </authorList>
    </citation>
    <scope>NUCLEOTIDE SEQUENCE</scope>
    <source>
        <tissue evidence="1">Shoot tissue taken approximately 20 cm above the soil surface</tissue>
    </source>
</reference>
<name>A0A0A8YRS6_ARUDO</name>
<sequence length="48" mass="5652">MRRSMTAAFLLPTVRLRDVPRRAPLQGVFQFVAWLSLTPFTYCYSNSW</sequence>
<organism evidence="1">
    <name type="scientific">Arundo donax</name>
    <name type="common">Giant reed</name>
    <name type="synonym">Donax arundinaceus</name>
    <dbReference type="NCBI Taxonomy" id="35708"/>
    <lineage>
        <taxon>Eukaryota</taxon>
        <taxon>Viridiplantae</taxon>
        <taxon>Streptophyta</taxon>
        <taxon>Embryophyta</taxon>
        <taxon>Tracheophyta</taxon>
        <taxon>Spermatophyta</taxon>
        <taxon>Magnoliopsida</taxon>
        <taxon>Liliopsida</taxon>
        <taxon>Poales</taxon>
        <taxon>Poaceae</taxon>
        <taxon>PACMAD clade</taxon>
        <taxon>Arundinoideae</taxon>
        <taxon>Arundineae</taxon>
        <taxon>Arundo</taxon>
    </lineage>
</organism>
<reference evidence="1" key="2">
    <citation type="journal article" date="2015" name="Data Brief">
        <title>Shoot transcriptome of the giant reed, Arundo donax.</title>
        <authorList>
            <person name="Barrero R.A."/>
            <person name="Guerrero F.D."/>
            <person name="Moolhuijzen P."/>
            <person name="Goolsby J.A."/>
            <person name="Tidwell J."/>
            <person name="Bellgard S.E."/>
            <person name="Bellgard M.I."/>
        </authorList>
    </citation>
    <scope>NUCLEOTIDE SEQUENCE</scope>
    <source>
        <tissue evidence="1">Shoot tissue taken approximately 20 cm above the soil surface</tissue>
    </source>
</reference>